<dbReference type="OrthoDB" id="5829758at2759"/>
<organism evidence="1 2">
    <name type="scientific">Clunio marinus</name>
    <dbReference type="NCBI Taxonomy" id="568069"/>
    <lineage>
        <taxon>Eukaryota</taxon>
        <taxon>Metazoa</taxon>
        <taxon>Ecdysozoa</taxon>
        <taxon>Arthropoda</taxon>
        <taxon>Hexapoda</taxon>
        <taxon>Insecta</taxon>
        <taxon>Pterygota</taxon>
        <taxon>Neoptera</taxon>
        <taxon>Endopterygota</taxon>
        <taxon>Diptera</taxon>
        <taxon>Nematocera</taxon>
        <taxon>Chironomoidea</taxon>
        <taxon>Chironomidae</taxon>
        <taxon>Clunio</taxon>
    </lineage>
</organism>
<accession>A0A1J1INR2</accession>
<evidence type="ECO:0000313" key="2">
    <source>
        <dbReference type="Proteomes" id="UP000183832"/>
    </source>
</evidence>
<reference evidence="1 2" key="1">
    <citation type="submission" date="2015-04" db="EMBL/GenBank/DDBJ databases">
        <authorList>
            <person name="Syromyatnikov M.Y."/>
            <person name="Popov V.N."/>
        </authorList>
    </citation>
    <scope>NUCLEOTIDE SEQUENCE [LARGE SCALE GENOMIC DNA]</scope>
</reference>
<evidence type="ECO:0000313" key="1">
    <source>
        <dbReference type="EMBL" id="CRL00734.1"/>
    </source>
</evidence>
<dbReference type="EMBL" id="CVRI01000054">
    <property type="protein sequence ID" value="CRL00734.1"/>
    <property type="molecule type" value="Genomic_DNA"/>
</dbReference>
<gene>
    <name evidence="1" type="ORF">CLUMA_CG013990</name>
</gene>
<proteinExistence type="predicted"/>
<keyword evidence="2" id="KW-1185">Reference proteome</keyword>
<protein>
    <submittedName>
        <fullName evidence="1">CLUMA_CG013990, isoform A</fullName>
    </submittedName>
</protein>
<dbReference type="Proteomes" id="UP000183832">
    <property type="component" value="Unassembled WGS sequence"/>
</dbReference>
<name>A0A1J1INR2_9DIPT</name>
<dbReference type="AlphaFoldDB" id="A0A1J1INR2"/>
<sequence>MVYQTIQQFSPFSVDPRHELVHRHHRQAHNHLTDCFDSKDMSYSSLVYHSKVFR</sequence>